<evidence type="ECO:0008006" key="6">
    <source>
        <dbReference type="Google" id="ProtNLM"/>
    </source>
</evidence>
<feature type="compositionally biased region" description="Basic and acidic residues" evidence="3">
    <location>
        <begin position="178"/>
        <end position="199"/>
    </location>
</feature>
<dbReference type="GO" id="GO:0003677">
    <property type="term" value="F:DNA binding"/>
    <property type="evidence" value="ECO:0007669"/>
    <property type="project" value="TreeGrafter"/>
</dbReference>
<dbReference type="Proteomes" id="UP001303373">
    <property type="component" value="Chromosome 1"/>
</dbReference>
<feature type="region of interest" description="Disordered" evidence="3">
    <location>
        <begin position="257"/>
        <end position="343"/>
    </location>
</feature>
<comment type="similarity">
    <text evidence="1">Belongs to the SPT2 family.</text>
</comment>
<dbReference type="Pfam" id="PF08243">
    <property type="entry name" value="SPT2"/>
    <property type="match status" value="1"/>
</dbReference>
<dbReference type="InterPro" id="IPR013256">
    <property type="entry name" value="Chromatin_SPT2"/>
</dbReference>
<dbReference type="SMART" id="SM00784">
    <property type="entry name" value="SPT2"/>
    <property type="match status" value="1"/>
</dbReference>
<keyword evidence="2" id="KW-0175">Coiled coil</keyword>
<evidence type="ECO:0000256" key="1">
    <source>
        <dbReference type="ARBA" id="ARBA00006461"/>
    </source>
</evidence>
<name>A0AAQ3R4Q2_9PEZI</name>
<dbReference type="EMBL" id="CP138580">
    <property type="protein sequence ID" value="WPG97388.1"/>
    <property type="molecule type" value="Genomic_DNA"/>
</dbReference>
<keyword evidence="5" id="KW-1185">Reference proteome</keyword>
<feature type="compositionally biased region" description="Polar residues" evidence="3">
    <location>
        <begin position="107"/>
        <end position="120"/>
    </location>
</feature>
<protein>
    <recommendedName>
        <fullName evidence="6">SPT2 chromatin protein</fullName>
    </recommendedName>
</protein>
<evidence type="ECO:0000256" key="2">
    <source>
        <dbReference type="ARBA" id="ARBA00023054"/>
    </source>
</evidence>
<dbReference type="GO" id="GO:0006334">
    <property type="term" value="P:nucleosome assembly"/>
    <property type="evidence" value="ECO:0007669"/>
    <property type="project" value="TreeGrafter"/>
</dbReference>
<gene>
    <name evidence="4" type="ORF">R9X50_00016300</name>
</gene>
<organism evidence="4 5">
    <name type="scientific">Acrodontium crateriforme</name>
    <dbReference type="NCBI Taxonomy" id="150365"/>
    <lineage>
        <taxon>Eukaryota</taxon>
        <taxon>Fungi</taxon>
        <taxon>Dikarya</taxon>
        <taxon>Ascomycota</taxon>
        <taxon>Pezizomycotina</taxon>
        <taxon>Dothideomycetes</taxon>
        <taxon>Dothideomycetidae</taxon>
        <taxon>Mycosphaerellales</taxon>
        <taxon>Teratosphaeriaceae</taxon>
        <taxon>Acrodontium</taxon>
    </lineage>
</organism>
<reference evidence="4 5" key="1">
    <citation type="submission" date="2023-11" db="EMBL/GenBank/DDBJ databases">
        <title>An acidophilic fungus is an integral part of prey digestion in a carnivorous sundew plant.</title>
        <authorList>
            <person name="Tsai I.J."/>
        </authorList>
    </citation>
    <scope>NUCLEOTIDE SEQUENCE [LARGE SCALE GENOMIC DNA]</scope>
    <source>
        <strain evidence="4">169a</strain>
    </source>
</reference>
<feature type="compositionally biased region" description="Low complexity" evidence="3">
    <location>
        <begin position="93"/>
        <end position="106"/>
    </location>
</feature>
<dbReference type="PANTHER" id="PTHR22691:SF8">
    <property type="entry name" value="PROTEIN SPT2 HOMOLOG"/>
    <property type="match status" value="1"/>
</dbReference>
<dbReference type="PANTHER" id="PTHR22691">
    <property type="entry name" value="YEAST SPT2-RELATED"/>
    <property type="match status" value="1"/>
</dbReference>
<evidence type="ECO:0000313" key="5">
    <source>
        <dbReference type="Proteomes" id="UP001303373"/>
    </source>
</evidence>
<proteinExistence type="inferred from homology"/>
<feature type="region of interest" description="Disordered" evidence="3">
    <location>
        <begin position="1"/>
        <end position="150"/>
    </location>
</feature>
<dbReference type="GO" id="GO:0005730">
    <property type="term" value="C:nucleolus"/>
    <property type="evidence" value="ECO:0007669"/>
    <property type="project" value="TreeGrafter"/>
</dbReference>
<accession>A0AAQ3R4Q2</accession>
<feature type="compositionally biased region" description="Acidic residues" evidence="3">
    <location>
        <begin position="283"/>
        <end position="315"/>
    </location>
</feature>
<feature type="region of interest" description="Disordered" evidence="3">
    <location>
        <begin position="165"/>
        <end position="226"/>
    </location>
</feature>
<dbReference type="GO" id="GO:0006360">
    <property type="term" value="P:transcription by RNA polymerase I"/>
    <property type="evidence" value="ECO:0007669"/>
    <property type="project" value="TreeGrafter"/>
</dbReference>
<sequence>MTSFSNLLSSLGDKSQPLQTTASGQRPQQPTTKTARPLPVSARPQPNPSNAAAGMKRKSEEPVSQPIAKTVKTEGNGGLQKTPSAASGRYQLSATPKSASKAAPSTQRPTNSSNASSSLNRPLLKTSGRPAGTTPTTHPQAPPNGVIKPTARKVGFASILEKAKLAQEAQKQAAAVKKPAEKLTRKERERMKAEEEAARKAGRKTGMKSGNLGKNGTSVGAKAPVVQKKTPVPLGYQGTMKKVPTEPLYRGTMRAAGLGSAAPKAKQKGAAQDKYGGYASWSDLDDAEDDEDEGGYDSYDSDDMEGGFDDVEAEEQAALRLARREDKEAADEEERLRREKLQRKQKLVELSKTAAAKKRY</sequence>
<evidence type="ECO:0000256" key="3">
    <source>
        <dbReference type="SAM" id="MobiDB-lite"/>
    </source>
</evidence>
<feature type="compositionally biased region" description="Low complexity" evidence="3">
    <location>
        <begin position="259"/>
        <end position="282"/>
    </location>
</feature>
<dbReference type="AlphaFoldDB" id="A0AAQ3R4Q2"/>
<feature type="compositionally biased region" description="Low complexity" evidence="3">
    <location>
        <begin position="166"/>
        <end position="177"/>
    </location>
</feature>
<feature type="compositionally biased region" description="Polar residues" evidence="3">
    <location>
        <begin position="1"/>
        <end position="34"/>
    </location>
</feature>
<evidence type="ECO:0000313" key="4">
    <source>
        <dbReference type="EMBL" id="WPG97388.1"/>
    </source>
</evidence>
<dbReference type="GO" id="GO:0042393">
    <property type="term" value="F:histone binding"/>
    <property type="evidence" value="ECO:0007669"/>
    <property type="project" value="TreeGrafter"/>
</dbReference>